<dbReference type="EMBL" id="AZNH01000227">
    <property type="protein sequence ID" value="KID81024.1"/>
    <property type="molecule type" value="Genomic_DNA"/>
</dbReference>
<feature type="compositionally biased region" description="Low complexity" evidence="1">
    <location>
        <begin position="13"/>
        <end position="28"/>
    </location>
</feature>
<keyword evidence="3" id="KW-1185">Reference proteome</keyword>
<feature type="compositionally biased region" description="Basic residues" evidence="1">
    <location>
        <begin position="29"/>
        <end position="41"/>
    </location>
</feature>
<name>A0A0B4HNN3_METGA</name>
<dbReference type="Proteomes" id="UP000031192">
    <property type="component" value="Unassembled WGS sequence"/>
</dbReference>
<comment type="caution">
    <text evidence="2">The sequence shown here is derived from an EMBL/GenBank/DDBJ whole genome shotgun (WGS) entry which is preliminary data.</text>
</comment>
<gene>
    <name evidence="2" type="ORF">MGU_11579</name>
</gene>
<dbReference type="AlphaFoldDB" id="A0A0B4HNN3"/>
<sequence length="342" mass="37064">MAYYSRRRGGYNSGYSGYSKKNRGYSGYRRGRRSYSRRTGKKTSSWKGKKSGGRRAATGSTMKSLKAEVAKMALTQNYGPPRSVELTGLPGELAVRGWGDAIGKYYFAVPVTDVMKSALTGTGKQSMWTKGFSLDLDLYHGCAVDFFAVLVAMPVGSRALSLGLNASDRTFSMVDFRDESNDCKDAQQNLLDGVDSTVTVLGDGVFGSVGRGDGTYFTSSIESGKSLGGTVTVNGNGKGATHTGKVSKKFSVGASVSIRDPSTFARETIHVWWNYEKLVPVVDNRGYCVDKYYAVLCGVRPQVGVPFITPVKDKHGNVQGQDVGVLGWLKNVKSSLYYRFSS</sequence>
<proteinExistence type="predicted"/>
<evidence type="ECO:0000313" key="2">
    <source>
        <dbReference type="EMBL" id="KID81024.1"/>
    </source>
</evidence>
<feature type="region of interest" description="Disordered" evidence="1">
    <location>
        <begin position="1"/>
        <end position="61"/>
    </location>
</feature>
<evidence type="ECO:0000313" key="3">
    <source>
        <dbReference type="Proteomes" id="UP000031192"/>
    </source>
</evidence>
<evidence type="ECO:0000256" key="1">
    <source>
        <dbReference type="SAM" id="MobiDB-lite"/>
    </source>
</evidence>
<accession>A0A0B4HNN3</accession>
<organism evidence="2 3">
    <name type="scientific">Metarhizium guizhouense (strain ARSEF 977)</name>
    <dbReference type="NCBI Taxonomy" id="1276136"/>
    <lineage>
        <taxon>Eukaryota</taxon>
        <taxon>Fungi</taxon>
        <taxon>Dikarya</taxon>
        <taxon>Ascomycota</taxon>
        <taxon>Pezizomycotina</taxon>
        <taxon>Sordariomycetes</taxon>
        <taxon>Hypocreomycetidae</taxon>
        <taxon>Hypocreales</taxon>
        <taxon>Clavicipitaceae</taxon>
        <taxon>Metarhizium</taxon>
    </lineage>
</organism>
<dbReference type="HOGENOM" id="CLU_811538_0_0_1"/>
<protein>
    <submittedName>
        <fullName evidence="2">Uncharacterized protein</fullName>
    </submittedName>
</protein>
<reference evidence="2 3" key="1">
    <citation type="journal article" date="2014" name="Proc. Natl. Acad. Sci. U.S.A.">
        <title>Trajectory and genomic determinants of fungal-pathogen speciation and host adaptation.</title>
        <authorList>
            <person name="Hu X."/>
            <person name="Xiao G."/>
            <person name="Zheng P."/>
            <person name="Shang Y."/>
            <person name="Su Y."/>
            <person name="Zhang X."/>
            <person name="Liu X."/>
            <person name="Zhan S."/>
            <person name="St Leger R.J."/>
            <person name="Wang C."/>
        </authorList>
    </citation>
    <scope>NUCLEOTIDE SEQUENCE [LARGE SCALE GENOMIC DNA]</scope>
    <source>
        <strain evidence="2 3">ARSEF 977</strain>
    </source>
</reference>